<dbReference type="InterPro" id="IPR002738">
    <property type="entry name" value="RNase_P_p30"/>
</dbReference>
<keyword evidence="3" id="KW-0819">tRNA processing</keyword>
<dbReference type="InterPro" id="IPR016195">
    <property type="entry name" value="Pol/histidinol_Pase-like"/>
</dbReference>
<keyword evidence="6" id="KW-1185">Reference proteome</keyword>
<comment type="subcellular location">
    <subcellularLocation>
        <location evidence="1">Nucleus</location>
    </subcellularLocation>
</comment>
<dbReference type="VEuPathDB" id="FungiDB:PSHT_01507"/>
<dbReference type="PANTHER" id="PTHR13031:SF0">
    <property type="entry name" value="RIBONUCLEASE P PROTEIN SUBUNIT P30"/>
    <property type="match status" value="1"/>
</dbReference>
<evidence type="ECO:0000256" key="4">
    <source>
        <dbReference type="SAM" id="MobiDB-lite"/>
    </source>
</evidence>
<dbReference type="GO" id="GO:0003723">
    <property type="term" value="F:RNA binding"/>
    <property type="evidence" value="ECO:0007669"/>
    <property type="project" value="TreeGrafter"/>
</dbReference>
<reference evidence="5" key="1">
    <citation type="submission" date="2017-12" db="EMBL/GenBank/DDBJ databases">
        <title>Gene loss provides genomic basis for host adaptation in cereal stripe rust fungi.</title>
        <authorList>
            <person name="Xia C."/>
        </authorList>
    </citation>
    <scope>NUCLEOTIDE SEQUENCE [LARGE SCALE GENOMIC DNA]</scope>
    <source>
        <strain evidence="5">93-210</strain>
    </source>
</reference>
<accession>A0A2S4VDQ9</accession>
<comment type="similarity">
    <text evidence="2">Belongs to the eukaryotic/archaeal RNase P protein component 3 family.</text>
</comment>
<dbReference type="AlphaFoldDB" id="A0A2S4VDQ9"/>
<dbReference type="GO" id="GO:0008033">
    <property type="term" value="P:tRNA processing"/>
    <property type="evidence" value="ECO:0007669"/>
    <property type="project" value="UniProtKB-KW"/>
</dbReference>
<evidence type="ECO:0000256" key="2">
    <source>
        <dbReference type="ARBA" id="ARBA00007331"/>
    </source>
</evidence>
<dbReference type="PANTHER" id="PTHR13031">
    <property type="entry name" value="RIBONUCLEASE P SUBUNIT P30"/>
    <property type="match status" value="1"/>
</dbReference>
<dbReference type="Proteomes" id="UP000239156">
    <property type="component" value="Unassembled WGS sequence"/>
</dbReference>
<feature type="region of interest" description="Disordered" evidence="4">
    <location>
        <begin position="346"/>
        <end position="387"/>
    </location>
</feature>
<dbReference type="Pfam" id="PF01876">
    <property type="entry name" value="RNase_P_p30"/>
    <property type="match status" value="1"/>
</dbReference>
<evidence type="ECO:0008006" key="7">
    <source>
        <dbReference type="Google" id="ProtNLM"/>
    </source>
</evidence>
<organism evidence="5 6">
    <name type="scientific">Puccinia striiformis</name>
    <dbReference type="NCBI Taxonomy" id="27350"/>
    <lineage>
        <taxon>Eukaryota</taxon>
        <taxon>Fungi</taxon>
        <taxon>Dikarya</taxon>
        <taxon>Basidiomycota</taxon>
        <taxon>Pucciniomycotina</taxon>
        <taxon>Pucciniomycetes</taxon>
        <taxon>Pucciniales</taxon>
        <taxon>Pucciniaceae</taxon>
        <taxon>Puccinia</taxon>
    </lineage>
</organism>
<feature type="compositionally biased region" description="Low complexity" evidence="4">
    <location>
        <begin position="346"/>
        <end position="357"/>
    </location>
</feature>
<evidence type="ECO:0000256" key="1">
    <source>
        <dbReference type="ARBA" id="ARBA00004123"/>
    </source>
</evidence>
<dbReference type="SUPFAM" id="SSF89550">
    <property type="entry name" value="PHP domain-like"/>
    <property type="match status" value="1"/>
</dbReference>
<feature type="compositionally biased region" description="Polar residues" evidence="4">
    <location>
        <begin position="367"/>
        <end position="376"/>
    </location>
</feature>
<evidence type="ECO:0000256" key="3">
    <source>
        <dbReference type="ARBA" id="ARBA00022694"/>
    </source>
</evidence>
<feature type="region of interest" description="Disordered" evidence="4">
    <location>
        <begin position="30"/>
        <end position="49"/>
    </location>
</feature>
<feature type="non-terminal residue" evidence="5">
    <location>
        <position position="1"/>
    </location>
</feature>
<name>A0A2S4VDQ9_9BASI</name>
<dbReference type="Gene3D" id="3.20.20.140">
    <property type="entry name" value="Metal-dependent hydrolases"/>
    <property type="match status" value="1"/>
</dbReference>
<dbReference type="EMBL" id="PKSL01000072">
    <property type="protein sequence ID" value="POW07669.1"/>
    <property type="molecule type" value="Genomic_DNA"/>
</dbReference>
<evidence type="ECO:0000313" key="5">
    <source>
        <dbReference type="EMBL" id="POW07669.1"/>
    </source>
</evidence>
<protein>
    <recommendedName>
        <fullName evidence="7">RNase P subunit p30</fullName>
    </recommendedName>
</protein>
<gene>
    <name evidence="5" type="ORF">PSTT_08110</name>
</gene>
<proteinExistence type="inferred from homology"/>
<dbReference type="VEuPathDB" id="FungiDB:PSTT_08110"/>
<sequence>RQKKGSKMYVDLNIPWPTSHLNSLLQTAATTRKGKQKATHLAAGSGPSSTSNNTLALDIWRGVSKEEQDGLREMVQCAIRLGYSVIAFNLVIPQSLDPLLLAPYFPFPSHAPPFPELDPRTVNPNNTNSKTVLQLSRLTMVMDELIAGSGKGIFGFSKSQATYLSRYSLLSAMPLDAASFAHACLSLSAPSPTGIDLISFDLGSSPKLPFHMPLSTVSNAIKHGVLFEVIYSPTTSRNSYPSHSPTGYPIQVSSTTCRRNLISVLKEIIRVTNCAKGLVISSGARKWAELRAAGDVINLLNVLGLSHEHGRNALTINPKSLVSRAMSTRLTHKGVISNPIIVSFNSSDSSSSSLPVSTTKRRDRPSDNNQPLNNNGDRLAIGQNDMDIDNNPGVEIKRIKTA</sequence>
<comment type="caution">
    <text evidence="5">The sequence shown here is derived from an EMBL/GenBank/DDBJ whole genome shotgun (WGS) entry which is preliminary data.</text>
</comment>
<evidence type="ECO:0000313" key="6">
    <source>
        <dbReference type="Proteomes" id="UP000239156"/>
    </source>
</evidence>
<dbReference type="GO" id="GO:0005655">
    <property type="term" value="C:nucleolar ribonuclease P complex"/>
    <property type="evidence" value="ECO:0007669"/>
    <property type="project" value="TreeGrafter"/>
</dbReference>